<feature type="transmembrane region" description="Helical" evidence="7">
    <location>
        <begin position="84"/>
        <end position="111"/>
    </location>
</feature>
<dbReference type="InterPro" id="IPR052518">
    <property type="entry name" value="CHR_Transporter"/>
</dbReference>
<keyword evidence="5 7" id="KW-1133">Transmembrane helix</keyword>
<dbReference type="Pfam" id="PF02417">
    <property type="entry name" value="Chromate_transp"/>
    <property type="match status" value="1"/>
</dbReference>
<name>A0ABY1JCU8_9BACT</name>
<evidence type="ECO:0000256" key="5">
    <source>
        <dbReference type="ARBA" id="ARBA00022989"/>
    </source>
</evidence>
<feature type="transmembrane region" description="Helical" evidence="7">
    <location>
        <begin position="149"/>
        <end position="176"/>
    </location>
</feature>
<evidence type="ECO:0000256" key="6">
    <source>
        <dbReference type="ARBA" id="ARBA00023136"/>
    </source>
</evidence>
<organism evidence="8 9">
    <name type="scientific">Acetomicrobium flavidum</name>
    <dbReference type="NCBI Taxonomy" id="49896"/>
    <lineage>
        <taxon>Bacteria</taxon>
        <taxon>Thermotogati</taxon>
        <taxon>Synergistota</taxon>
        <taxon>Synergistia</taxon>
        <taxon>Synergistales</taxon>
        <taxon>Acetomicrobiaceae</taxon>
        <taxon>Acetomicrobium</taxon>
    </lineage>
</organism>
<dbReference type="EMBL" id="FSQZ01000001">
    <property type="protein sequence ID" value="SIN66509.1"/>
    <property type="molecule type" value="Genomic_DNA"/>
</dbReference>
<feature type="transmembrane region" description="Helical" evidence="7">
    <location>
        <begin position="123"/>
        <end position="143"/>
    </location>
</feature>
<evidence type="ECO:0000256" key="4">
    <source>
        <dbReference type="ARBA" id="ARBA00022692"/>
    </source>
</evidence>
<reference evidence="8 9" key="1">
    <citation type="submission" date="2016-11" db="EMBL/GenBank/DDBJ databases">
        <authorList>
            <person name="Varghese N."/>
            <person name="Submissions S."/>
        </authorList>
    </citation>
    <scope>NUCLEOTIDE SEQUENCE [LARGE SCALE GENOMIC DNA]</scope>
    <source>
        <strain evidence="8 9">DSM 20664</strain>
    </source>
</reference>
<feature type="transmembrane region" description="Helical" evidence="7">
    <location>
        <begin position="53"/>
        <end position="78"/>
    </location>
</feature>
<keyword evidence="3" id="KW-1003">Cell membrane</keyword>
<dbReference type="InterPro" id="IPR003370">
    <property type="entry name" value="Chromate_transpt"/>
</dbReference>
<comment type="subcellular location">
    <subcellularLocation>
        <location evidence="1">Cell membrane</location>
        <topology evidence="1">Multi-pass membrane protein</topology>
    </subcellularLocation>
</comment>
<protein>
    <submittedName>
        <fullName evidence="8">Chromate transporter</fullName>
    </submittedName>
</protein>
<dbReference type="PANTHER" id="PTHR43663:SF2">
    <property type="entry name" value="CHROMATE TRANSPORT PROTEIN-RELATED"/>
    <property type="match status" value="1"/>
</dbReference>
<evidence type="ECO:0000256" key="7">
    <source>
        <dbReference type="SAM" id="Phobius"/>
    </source>
</evidence>
<comment type="similarity">
    <text evidence="2">Belongs to the chromate ion transporter (CHR) (TC 2.A.51) family.</text>
</comment>
<evidence type="ECO:0000256" key="1">
    <source>
        <dbReference type="ARBA" id="ARBA00004651"/>
    </source>
</evidence>
<keyword evidence="6 7" id="KW-0472">Membrane</keyword>
<keyword evidence="9" id="KW-1185">Reference proteome</keyword>
<evidence type="ECO:0000313" key="9">
    <source>
        <dbReference type="Proteomes" id="UP000185093"/>
    </source>
</evidence>
<evidence type="ECO:0000256" key="3">
    <source>
        <dbReference type="ARBA" id="ARBA00022475"/>
    </source>
</evidence>
<evidence type="ECO:0000256" key="2">
    <source>
        <dbReference type="ARBA" id="ARBA00005262"/>
    </source>
</evidence>
<evidence type="ECO:0000313" key="8">
    <source>
        <dbReference type="EMBL" id="SIN66509.1"/>
    </source>
</evidence>
<accession>A0ABY1JCU8</accession>
<dbReference type="RefSeq" id="WP_318534272.1">
    <property type="nucleotide sequence ID" value="NZ_JAAYWW010000116.1"/>
</dbReference>
<dbReference type="PANTHER" id="PTHR43663">
    <property type="entry name" value="CHROMATE TRANSPORT PROTEIN-RELATED"/>
    <property type="match status" value="1"/>
</dbReference>
<keyword evidence="4 7" id="KW-0812">Transmembrane</keyword>
<comment type="caution">
    <text evidence="8">The sequence shown here is derived from an EMBL/GenBank/DDBJ whole genome shotgun (WGS) entry which is preliminary data.</text>
</comment>
<dbReference type="Proteomes" id="UP000185093">
    <property type="component" value="Unassembled WGS sequence"/>
</dbReference>
<feature type="transmembrane region" description="Helical" evidence="7">
    <location>
        <begin position="20"/>
        <end position="41"/>
    </location>
</feature>
<proteinExistence type="inferred from homology"/>
<gene>
    <name evidence="8" type="ORF">SAMN05444368_0924</name>
</gene>
<sequence length="191" mass="20772">MSIRSINFYESGYAMLTDIFFLFLKASLWALGGGFVFMGLIEIEIKKKSWDSLCDVNSLITIATSLPGPIITNLSFLIGKNLAGMVGGLTAVVGAVLPPFIIIYLLAPFLLDQGSSQAFVSSFFYGGLVGVMVFVFLTAYRWIRGAYNFGIVSFASFALMTILMLAGIHPLIALLVGFSMNMFLKGNTENE</sequence>